<reference evidence="1" key="1">
    <citation type="submission" date="2018-05" db="EMBL/GenBank/DDBJ databases">
        <title>Draft genome of Mucuna pruriens seed.</title>
        <authorList>
            <person name="Nnadi N.E."/>
            <person name="Vos R."/>
            <person name="Hasami M.H."/>
            <person name="Devisetty U.K."/>
            <person name="Aguiy J.C."/>
        </authorList>
    </citation>
    <scope>NUCLEOTIDE SEQUENCE [LARGE SCALE GENOMIC DNA]</scope>
    <source>
        <strain evidence="1">JCA_2017</strain>
    </source>
</reference>
<comment type="caution">
    <text evidence="1">The sequence shown here is derived from an EMBL/GenBank/DDBJ whole genome shotgun (WGS) entry which is preliminary data.</text>
</comment>
<feature type="non-terminal residue" evidence="1">
    <location>
        <position position="1"/>
    </location>
</feature>
<keyword evidence="2" id="KW-1185">Reference proteome</keyword>
<organism evidence="1 2">
    <name type="scientific">Mucuna pruriens</name>
    <name type="common">Velvet bean</name>
    <name type="synonym">Dolichos pruriens</name>
    <dbReference type="NCBI Taxonomy" id="157652"/>
    <lineage>
        <taxon>Eukaryota</taxon>
        <taxon>Viridiplantae</taxon>
        <taxon>Streptophyta</taxon>
        <taxon>Embryophyta</taxon>
        <taxon>Tracheophyta</taxon>
        <taxon>Spermatophyta</taxon>
        <taxon>Magnoliopsida</taxon>
        <taxon>eudicotyledons</taxon>
        <taxon>Gunneridae</taxon>
        <taxon>Pentapetalae</taxon>
        <taxon>rosids</taxon>
        <taxon>fabids</taxon>
        <taxon>Fabales</taxon>
        <taxon>Fabaceae</taxon>
        <taxon>Papilionoideae</taxon>
        <taxon>50 kb inversion clade</taxon>
        <taxon>NPAAA clade</taxon>
        <taxon>indigoferoid/millettioid clade</taxon>
        <taxon>Phaseoleae</taxon>
        <taxon>Mucuna</taxon>
    </lineage>
</organism>
<proteinExistence type="predicted"/>
<protein>
    <submittedName>
        <fullName evidence="1">Uncharacterized protein</fullName>
    </submittedName>
</protein>
<name>A0A371EAH6_MUCPR</name>
<sequence>MSFSISEHLSSDYFHECPISKFKRLPFVSNNNFSLAPFDVTHLVGSLQHTHDEKYYFLTIVDGCSRIDNAKELTITNSFVGKRNPSLVFMSSQATSKLCGGEKKYQYLLNMAWALLFQARLPLQF</sequence>
<dbReference type="AlphaFoldDB" id="A0A371EAH6"/>
<accession>A0A371EAH6</accession>
<dbReference type="Proteomes" id="UP000257109">
    <property type="component" value="Unassembled WGS sequence"/>
</dbReference>
<dbReference type="EMBL" id="QJKJ01015113">
    <property type="protein sequence ID" value="RDX63052.1"/>
    <property type="molecule type" value="Genomic_DNA"/>
</dbReference>
<gene>
    <name evidence="1" type="ORF">CR513_58557</name>
</gene>
<evidence type="ECO:0000313" key="1">
    <source>
        <dbReference type="EMBL" id="RDX63052.1"/>
    </source>
</evidence>
<evidence type="ECO:0000313" key="2">
    <source>
        <dbReference type="Proteomes" id="UP000257109"/>
    </source>
</evidence>